<dbReference type="Proteomes" id="UP000222542">
    <property type="component" value="Unassembled WGS sequence"/>
</dbReference>
<protein>
    <recommendedName>
        <fullName evidence="1">KIB1-4 beta-propeller domain-containing protein</fullName>
    </recommendedName>
</protein>
<evidence type="ECO:0000259" key="1">
    <source>
        <dbReference type="Pfam" id="PF03478"/>
    </source>
</evidence>
<dbReference type="AlphaFoldDB" id="A0A2G3AED9"/>
<reference evidence="2 3" key="2">
    <citation type="journal article" date="2017" name="Genome Biol.">
        <title>New reference genome sequences of hot pepper reveal the massive evolution of plant disease-resistance genes by retroduplication.</title>
        <authorList>
            <person name="Kim S."/>
            <person name="Park J."/>
            <person name="Yeom S.I."/>
            <person name="Kim Y.M."/>
            <person name="Seo E."/>
            <person name="Kim K.T."/>
            <person name="Kim M.S."/>
            <person name="Lee J.M."/>
            <person name="Cheong K."/>
            <person name="Shin H.S."/>
            <person name="Kim S.B."/>
            <person name="Han K."/>
            <person name="Lee J."/>
            <person name="Park M."/>
            <person name="Lee H.A."/>
            <person name="Lee H.Y."/>
            <person name="Lee Y."/>
            <person name="Oh S."/>
            <person name="Lee J.H."/>
            <person name="Choi E."/>
            <person name="Choi E."/>
            <person name="Lee S.E."/>
            <person name="Jeon J."/>
            <person name="Kim H."/>
            <person name="Choi G."/>
            <person name="Song H."/>
            <person name="Lee J."/>
            <person name="Lee S.C."/>
            <person name="Kwon J.K."/>
            <person name="Lee H.Y."/>
            <person name="Koo N."/>
            <person name="Hong Y."/>
            <person name="Kim R.W."/>
            <person name="Kang W.H."/>
            <person name="Huh J.H."/>
            <person name="Kang B.C."/>
            <person name="Yang T.J."/>
            <person name="Lee Y.H."/>
            <person name="Bennetzen J.L."/>
            <person name="Choi D."/>
        </authorList>
    </citation>
    <scope>NUCLEOTIDE SEQUENCE [LARGE SCALE GENOMIC DNA]</scope>
    <source>
        <strain evidence="3">cv. CM334</strain>
    </source>
</reference>
<keyword evidence="3" id="KW-1185">Reference proteome</keyword>
<dbReference type="Gramene" id="PHT92595">
    <property type="protein sequence ID" value="PHT92595"/>
    <property type="gene ID" value="T459_00477"/>
</dbReference>
<feature type="domain" description="KIB1-4 beta-propeller" evidence="1">
    <location>
        <begin position="22"/>
        <end position="217"/>
    </location>
</feature>
<accession>A0A2G3AED9</accession>
<dbReference type="PANTHER" id="PTHR44259">
    <property type="entry name" value="OS07G0183000 PROTEIN-RELATED"/>
    <property type="match status" value="1"/>
</dbReference>
<name>A0A2G3AED9_CAPAN</name>
<dbReference type="EMBL" id="AYRZ02000001">
    <property type="protein sequence ID" value="PHT92595.1"/>
    <property type="molecule type" value="Genomic_DNA"/>
</dbReference>
<dbReference type="STRING" id="4072.A0A2G3AED9"/>
<dbReference type="InterPro" id="IPR050942">
    <property type="entry name" value="F-box_BR-signaling"/>
</dbReference>
<organism evidence="2 3">
    <name type="scientific">Capsicum annuum</name>
    <name type="common">Capsicum pepper</name>
    <dbReference type="NCBI Taxonomy" id="4072"/>
    <lineage>
        <taxon>Eukaryota</taxon>
        <taxon>Viridiplantae</taxon>
        <taxon>Streptophyta</taxon>
        <taxon>Embryophyta</taxon>
        <taxon>Tracheophyta</taxon>
        <taxon>Spermatophyta</taxon>
        <taxon>Magnoliopsida</taxon>
        <taxon>eudicotyledons</taxon>
        <taxon>Gunneridae</taxon>
        <taxon>Pentapetalae</taxon>
        <taxon>asterids</taxon>
        <taxon>lamiids</taxon>
        <taxon>Solanales</taxon>
        <taxon>Solanaceae</taxon>
        <taxon>Solanoideae</taxon>
        <taxon>Capsiceae</taxon>
        <taxon>Capsicum</taxon>
    </lineage>
</organism>
<sequence length="313" mass="36452">MDVDSNTGEMNLLHPFSRTQIPLSQDYVLLGSHYGGGGNRLAFWRPGNLNWTNITAEWGEITNISYFKGQFYSVSWSGRVWVIDVIGPKLIKPRLLVQLEDDMWREHHTIQLYLVELCGALLLVIRFANYDDIAYPEGAYKTLKFKAFELDVIRDEFKEEIKTLGESTIFLGHNRPITIDFSKVTGVKSNHIYFTDDWSKQFNMLEGGGGRDMGTYNFEDGKIEAFYPGFTSTPQVFLGVCYWLVDEWYNLEPNYHMSKDRLDVLFCNWKANCFILQLEVRVEVIARMAGTEEIWWLTILKIERLELFIPDYL</sequence>
<evidence type="ECO:0000313" key="3">
    <source>
        <dbReference type="Proteomes" id="UP000222542"/>
    </source>
</evidence>
<dbReference type="SUPFAM" id="SSF82171">
    <property type="entry name" value="DPP6 N-terminal domain-like"/>
    <property type="match status" value="1"/>
</dbReference>
<proteinExistence type="predicted"/>
<dbReference type="InterPro" id="IPR005174">
    <property type="entry name" value="KIB1-4_b-propeller"/>
</dbReference>
<dbReference type="PANTHER" id="PTHR44259:SF43">
    <property type="entry name" value="DUF295 DOMAIN-CONTAINING PROTEIN"/>
    <property type="match status" value="1"/>
</dbReference>
<evidence type="ECO:0000313" key="2">
    <source>
        <dbReference type="EMBL" id="PHT92595.1"/>
    </source>
</evidence>
<comment type="caution">
    <text evidence="2">The sequence shown here is derived from an EMBL/GenBank/DDBJ whole genome shotgun (WGS) entry which is preliminary data.</text>
</comment>
<gene>
    <name evidence="2" type="ORF">T459_00477</name>
</gene>
<reference evidence="2 3" key="1">
    <citation type="journal article" date="2014" name="Nat. Genet.">
        <title>Genome sequence of the hot pepper provides insights into the evolution of pungency in Capsicum species.</title>
        <authorList>
            <person name="Kim S."/>
            <person name="Park M."/>
            <person name="Yeom S.I."/>
            <person name="Kim Y.M."/>
            <person name="Lee J.M."/>
            <person name="Lee H.A."/>
            <person name="Seo E."/>
            <person name="Choi J."/>
            <person name="Cheong K."/>
            <person name="Kim K.T."/>
            <person name="Jung K."/>
            <person name="Lee G.W."/>
            <person name="Oh S.K."/>
            <person name="Bae C."/>
            <person name="Kim S.B."/>
            <person name="Lee H.Y."/>
            <person name="Kim S.Y."/>
            <person name="Kim M.S."/>
            <person name="Kang B.C."/>
            <person name="Jo Y.D."/>
            <person name="Yang H.B."/>
            <person name="Jeong H.J."/>
            <person name="Kang W.H."/>
            <person name="Kwon J.K."/>
            <person name="Shin C."/>
            <person name="Lim J.Y."/>
            <person name="Park J.H."/>
            <person name="Huh J.H."/>
            <person name="Kim J.S."/>
            <person name="Kim B.D."/>
            <person name="Cohen O."/>
            <person name="Paran I."/>
            <person name="Suh M.C."/>
            <person name="Lee S.B."/>
            <person name="Kim Y.K."/>
            <person name="Shin Y."/>
            <person name="Noh S.J."/>
            <person name="Park J."/>
            <person name="Seo Y.S."/>
            <person name="Kwon S.Y."/>
            <person name="Kim H.A."/>
            <person name="Park J.M."/>
            <person name="Kim H.J."/>
            <person name="Choi S.B."/>
            <person name="Bosland P.W."/>
            <person name="Reeves G."/>
            <person name="Jo S.H."/>
            <person name="Lee B.W."/>
            <person name="Cho H.T."/>
            <person name="Choi H.S."/>
            <person name="Lee M.S."/>
            <person name="Yu Y."/>
            <person name="Do Choi Y."/>
            <person name="Park B.S."/>
            <person name="van Deynze A."/>
            <person name="Ashrafi H."/>
            <person name="Hill T."/>
            <person name="Kim W.T."/>
            <person name="Pai H.S."/>
            <person name="Ahn H.K."/>
            <person name="Yeam I."/>
            <person name="Giovannoni J.J."/>
            <person name="Rose J.K."/>
            <person name="Sorensen I."/>
            <person name="Lee S.J."/>
            <person name="Kim R.W."/>
            <person name="Choi I.Y."/>
            <person name="Choi B.S."/>
            <person name="Lim J.S."/>
            <person name="Lee Y.H."/>
            <person name="Choi D."/>
        </authorList>
    </citation>
    <scope>NUCLEOTIDE SEQUENCE [LARGE SCALE GENOMIC DNA]</scope>
    <source>
        <strain evidence="3">cv. CM334</strain>
    </source>
</reference>
<dbReference type="Pfam" id="PF03478">
    <property type="entry name" value="Beta-prop_KIB1-4"/>
    <property type="match status" value="1"/>
</dbReference>
<dbReference type="OMA" id="CTRINGW"/>